<feature type="domain" description="PLAT" evidence="11">
    <location>
        <begin position="82"/>
        <end position="199"/>
    </location>
</feature>
<comment type="caution">
    <text evidence="8">Lacks conserved residue(s) required for the propagation of feature annotation.</text>
</comment>
<feature type="transmembrane region" description="Helical" evidence="10">
    <location>
        <begin position="36"/>
        <end position="56"/>
    </location>
</feature>
<dbReference type="Gene3D" id="2.60.60.20">
    <property type="entry name" value="PLAT/LH2 domain"/>
    <property type="match status" value="1"/>
</dbReference>
<evidence type="ECO:0000256" key="8">
    <source>
        <dbReference type="PROSITE-ProRule" id="PRU00152"/>
    </source>
</evidence>
<dbReference type="GO" id="GO:0005262">
    <property type="term" value="F:calcium channel activity"/>
    <property type="evidence" value="ECO:0000318"/>
    <property type="project" value="GO_Central"/>
</dbReference>
<dbReference type="OMA" id="TENWENE"/>
<keyword evidence="6 10" id="KW-0472">Membrane</keyword>
<feature type="non-terminal residue" evidence="12">
    <location>
        <position position="867"/>
    </location>
</feature>
<keyword evidence="7" id="KW-0325">Glycoprotein</keyword>
<feature type="transmembrane region" description="Helical" evidence="10">
    <location>
        <begin position="770"/>
        <end position="795"/>
    </location>
</feature>
<sequence length="867" mass="99071">CTCNHLTSFGGSFFVAPNPIDLAQVWIAFQNPEDNIPIIVTMTTVMGVFLLVLIWARRADSKDEAHQNSIVMMQNNGVTKSYNYMVTIRTGQRRDAGTTANVFLALSGDVSESGVIPISTTTGAKFNRGSSIDTTVCLPMNLGSLLYIHIWHDNQGQSPAWFLDDVTIRNLQTGGQWNFVCDRWIAVENEECRTDVILYAASQAELNNYTRIFVKKTSNDLYDGHLWFSVVAKPPTSSFTRVQRCCCCLSLLFCTMVTSCMFYNIKGAADDSIIMIGPIKLSLREIVIGAQSGIIVFPMNFFIVFLFRKSMEAREKLDEPSKLTKKLRAGKFAFFYNECFESNGASRRMCRSGVFKGQVLYFLAWFLCIATSFASAVVTIMYSLMWKADISEKWCVSFFLSFIEDAFLIQPIKVALLAALLAFVIKETKKRKKNNYETLRNGDTDNFLDDTSEKGSEESAKVTNERRPPNRNFLENARRMRIKQIKTNQVVKDVLFYVQSAKTKCACYPSFSLNHEDKDFYKPGWEPLDPGTDRNNVSFEECPQHWRYQSARDLNGLPVWGVTNIYPGGGYVAELGYYPAKAYQVLDELYSNSWIDRHTRAVLLEFVVYNAQQNLFSAVTILVEFLPMGGMIPYSKIDTVRVYRYVNTYSTLLIASEIIIVLVIIGSLYLLIKRIYKQRTLFFKYFWNWVDIFQVLFGLASISMYFIKLASIQTTMKDLKLNPLVFVNFQVTVFLNDVDACLVAAVVFLTTIKFLRLLKYQAYIKLLDNVFARFSTDMSWFMVEFTMWLMPFVIFENIVFGTKLEDFHTILSSFQSSLNALLGSTYYNDLKDGDRVMGPLLFVGFNILVVFILLNIFISIINASFQR</sequence>
<dbReference type="FunFam" id="2.60.60.20:FF:000025">
    <property type="entry name" value="Predicted protein"/>
    <property type="match status" value="1"/>
</dbReference>
<dbReference type="PANTHER" id="PTHR10877">
    <property type="entry name" value="POLYCYSTIN FAMILY MEMBER"/>
    <property type="match status" value="1"/>
</dbReference>
<evidence type="ECO:0000256" key="1">
    <source>
        <dbReference type="ARBA" id="ARBA00004141"/>
    </source>
</evidence>
<dbReference type="InterPro" id="IPR001024">
    <property type="entry name" value="PLAT/LH2_dom"/>
</dbReference>
<feature type="transmembrane region" description="Helical" evidence="10">
    <location>
        <begin position="406"/>
        <end position="425"/>
    </location>
</feature>
<reference evidence="12 13" key="1">
    <citation type="journal article" date="2007" name="Science">
        <title>Sea anemone genome reveals ancestral eumetazoan gene repertoire and genomic organization.</title>
        <authorList>
            <person name="Putnam N.H."/>
            <person name="Srivastava M."/>
            <person name="Hellsten U."/>
            <person name="Dirks B."/>
            <person name="Chapman J."/>
            <person name="Salamov A."/>
            <person name="Terry A."/>
            <person name="Shapiro H."/>
            <person name="Lindquist E."/>
            <person name="Kapitonov V.V."/>
            <person name="Jurka J."/>
            <person name="Genikhovich G."/>
            <person name="Grigoriev I.V."/>
            <person name="Lucas S.M."/>
            <person name="Steele R.E."/>
            <person name="Finnerty J.R."/>
            <person name="Technau U."/>
            <person name="Martindale M.Q."/>
            <person name="Rokhsar D.S."/>
        </authorList>
    </citation>
    <scope>NUCLEOTIDE SEQUENCE [LARGE SCALE GENOMIC DNA]</scope>
    <source>
        <strain evidence="13">CH2 X CH6</strain>
    </source>
</reference>
<keyword evidence="13" id="KW-1185">Reference proteome</keyword>
<evidence type="ECO:0000256" key="10">
    <source>
        <dbReference type="SAM" id="Phobius"/>
    </source>
</evidence>
<feature type="transmembrane region" description="Helical" evidence="10">
    <location>
        <begin position="684"/>
        <end position="707"/>
    </location>
</feature>
<dbReference type="InterPro" id="IPR036392">
    <property type="entry name" value="PLAT/LH2_dom_sf"/>
</dbReference>
<feature type="transmembrane region" description="Helical" evidence="10">
    <location>
        <begin position="615"/>
        <end position="632"/>
    </location>
</feature>
<dbReference type="GO" id="GO:0050982">
    <property type="term" value="P:detection of mechanical stimulus"/>
    <property type="evidence" value="ECO:0000318"/>
    <property type="project" value="GO_Central"/>
</dbReference>
<keyword evidence="3 10" id="KW-0812">Transmembrane</keyword>
<organism evidence="12 13">
    <name type="scientific">Nematostella vectensis</name>
    <name type="common">Starlet sea anemone</name>
    <dbReference type="NCBI Taxonomy" id="45351"/>
    <lineage>
        <taxon>Eukaryota</taxon>
        <taxon>Metazoa</taxon>
        <taxon>Cnidaria</taxon>
        <taxon>Anthozoa</taxon>
        <taxon>Hexacorallia</taxon>
        <taxon>Actiniaria</taxon>
        <taxon>Edwardsiidae</taxon>
        <taxon>Nematostella</taxon>
    </lineage>
</organism>
<evidence type="ECO:0000256" key="3">
    <source>
        <dbReference type="ARBA" id="ARBA00022692"/>
    </source>
</evidence>
<gene>
    <name evidence="12" type="ORF">NEMVEDRAFT_v1g10690</name>
</gene>
<feature type="region of interest" description="Disordered" evidence="9">
    <location>
        <begin position="444"/>
        <end position="470"/>
    </location>
</feature>
<dbReference type="Pfam" id="PF20519">
    <property type="entry name" value="Polycystin_dom"/>
    <property type="match status" value="1"/>
</dbReference>
<evidence type="ECO:0000256" key="7">
    <source>
        <dbReference type="ARBA" id="ARBA00023180"/>
    </source>
</evidence>
<dbReference type="Proteomes" id="UP000001593">
    <property type="component" value="Unassembled WGS sequence"/>
</dbReference>
<dbReference type="Pfam" id="PF08016">
    <property type="entry name" value="PKD_channel"/>
    <property type="match status" value="1"/>
</dbReference>
<dbReference type="InterPro" id="IPR013122">
    <property type="entry name" value="PKD1_2_channel"/>
</dbReference>
<name>A7S2U6_NEMVE</name>
<protein>
    <recommendedName>
        <fullName evidence="11">PLAT domain-containing protein</fullName>
    </recommendedName>
</protein>
<dbReference type="PhylomeDB" id="A7S2U6"/>
<evidence type="ECO:0000256" key="6">
    <source>
        <dbReference type="ARBA" id="ARBA00023136"/>
    </source>
</evidence>
<dbReference type="PANTHER" id="PTHR10877:SF150">
    <property type="entry name" value="REJ DOMAIN-CONTAINING PROTEIN"/>
    <property type="match status" value="1"/>
</dbReference>
<dbReference type="eggNOG" id="KOG3599">
    <property type="taxonomic scope" value="Eukaryota"/>
</dbReference>
<dbReference type="SUPFAM" id="SSF49723">
    <property type="entry name" value="Lipase/lipooxygenase domain (PLAT/LH2 domain)"/>
    <property type="match status" value="1"/>
</dbReference>
<dbReference type="EMBL" id="DS469570">
    <property type="protein sequence ID" value="EDO41988.1"/>
    <property type="molecule type" value="Genomic_DNA"/>
</dbReference>
<comment type="subcellular location">
    <subcellularLocation>
        <location evidence="1">Membrane</location>
        <topology evidence="1">Multi-pass membrane protein</topology>
    </subcellularLocation>
</comment>
<feature type="non-terminal residue" evidence="12">
    <location>
        <position position="1"/>
    </location>
</feature>
<keyword evidence="5 10" id="KW-1133">Transmembrane helix</keyword>
<evidence type="ECO:0000259" key="11">
    <source>
        <dbReference type="PROSITE" id="PS50095"/>
    </source>
</evidence>
<dbReference type="AlphaFoldDB" id="A7S2U6"/>
<dbReference type="PRINTS" id="PR01433">
    <property type="entry name" value="POLYCYSTIN2"/>
</dbReference>
<keyword evidence="4" id="KW-0732">Signal</keyword>
<evidence type="ECO:0000256" key="9">
    <source>
        <dbReference type="SAM" id="MobiDB-lite"/>
    </source>
</evidence>
<dbReference type="GO" id="GO:0005509">
    <property type="term" value="F:calcium ion binding"/>
    <property type="evidence" value="ECO:0007669"/>
    <property type="project" value="InterPro"/>
</dbReference>
<feature type="transmembrane region" description="Helical" evidence="10">
    <location>
        <begin position="286"/>
        <end position="307"/>
    </location>
</feature>
<evidence type="ECO:0000313" key="12">
    <source>
        <dbReference type="EMBL" id="EDO41988.1"/>
    </source>
</evidence>
<evidence type="ECO:0000313" key="13">
    <source>
        <dbReference type="Proteomes" id="UP000001593"/>
    </source>
</evidence>
<feature type="transmembrane region" description="Helical" evidence="10">
    <location>
        <begin position="652"/>
        <end position="672"/>
    </location>
</feature>
<dbReference type="PROSITE" id="PS50095">
    <property type="entry name" value="PLAT"/>
    <property type="match status" value="1"/>
</dbReference>
<dbReference type="HOGENOM" id="CLU_003147_0_0_1"/>
<feature type="transmembrane region" description="Helical" evidence="10">
    <location>
        <begin position="727"/>
        <end position="749"/>
    </location>
</feature>
<feature type="transmembrane region" description="Helical" evidence="10">
    <location>
        <begin position="840"/>
        <end position="861"/>
    </location>
</feature>
<dbReference type="SMART" id="SM00308">
    <property type="entry name" value="LH2"/>
    <property type="match status" value="1"/>
</dbReference>
<feature type="compositionally biased region" description="Basic and acidic residues" evidence="9">
    <location>
        <begin position="451"/>
        <end position="468"/>
    </location>
</feature>
<evidence type="ECO:0000256" key="2">
    <source>
        <dbReference type="ARBA" id="ARBA00007200"/>
    </source>
</evidence>
<evidence type="ECO:0000256" key="5">
    <source>
        <dbReference type="ARBA" id="ARBA00022989"/>
    </source>
</evidence>
<accession>A7S2U6</accession>
<dbReference type="InterPro" id="IPR046791">
    <property type="entry name" value="Polycystin_dom"/>
</dbReference>
<dbReference type="InterPro" id="IPR003915">
    <property type="entry name" value="PKD_2"/>
</dbReference>
<comment type="similarity">
    <text evidence="2">Belongs to the polycystin family.</text>
</comment>
<proteinExistence type="inferred from homology"/>
<feature type="transmembrane region" description="Helical" evidence="10">
    <location>
        <begin position="359"/>
        <end position="386"/>
    </location>
</feature>
<dbReference type="GO" id="GO:0016020">
    <property type="term" value="C:membrane"/>
    <property type="evidence" value="ECO:0000318"/>
    <property type="project" value="GO_Central"/>
</dbReference>
<feature type="transmembrane region" description="Helical" evidence="10">
    <location>
        <begin position="245"/>
        <end position="266"/>
    </location>
</feature>
<evidence type="ECO:0000256" key="4">
    <source>
        <dbReference type="ARBA" id="ARBA00022729"/>
    </source>
</evidence>
<dbReference type="InParanoid" id="A7S2U6"/>
<dbReference type="Pfam" id="PF01477">
    <property type="entry name" value="PLAT"/>
    <property type="match status" value="1"/>
</dbReference>
<dbReference type="InterPro" id="IPR051223">
    <property type="entry name" value="Polycystin"/>
</dbReference>